<dbReference type="GO" id="GO:0045910">
    <property type="term" value="P:negative regulation of DNA recombination"/>
    <property type="evidence" value="ECO:0007669"/>
    <property type="project" value="InterPro"/>
</dbReference>
<dbReference type="EMBL" id="DXDU01000023">
    <property type="protein sequence ID" value="HIY25870.1"/>
    <property type="molecule type" value="Genomic_DNA"/>
</dbReference>
<dbReference type="Gene3D" id="3.40.50.300">
    <property type="entry name" value="P-loop containing nucleotide triphosphate hydrolases"/>
    <property type="match status" value="1"/>
</dbReference>
<name>A0A9D2C0L7_9FIRM</name>
<dbReference type="PANTHER" id="PTHR48466">
    <property type="entry name" value="OS10G0509000 PROTEIN-RELATED"/>
    <property type="match status" value="1"/>
</dbReference>
<reference evidence="11" key="2">
    <citation type="submission" date="2021-04" db="EMBL/GenBank/DDBJ databases">
        <authorList>
            <person name="Gilroy R."/>
        </authorList>
    </citation>
    <scope>NUCLEOTIDE SEQUENCE</scope>
    <source>
        <strain evidence="11">1282</strain>
    </source>
</reference>
<evidence type="ECO:0000313" key="12">
    <source>
        <dbReference type="Proteomes" id="UP000823915"/>
    </source>
</evidence>
<protein>
    <recommendedName>
        <fullName evidence="8">Endonuclease MutS2</fullName>
        <ecNumber evidence="8">3.1.-.-</ecNumber>
    </recommendedName>
    <alternativeName>
        <fullName evidence="8">Ribosome-associated protein quality control-upstream factor</fullName>
        <shortName evidence="8">RQC-upstream factor</shortName>
        <shortName evidence="8">RqcU</shortName>
        <ecNumber evidence="8">3.6.4.-</ecNumber>
    </alternativeName>
</protein>
<dbReference type="GO" id="GO:0005524">
    <property type="term" value="F:ATP binding"/>
    <property type="evidence" value="ECO:0007669"/>
    <property type="project" value="UniProtKB-UniRule"/>
</dbReference>
<evidence type="ECO:0000256" key="3">
    <source>
        <dbReference type="ARBA" id="ARBA00022741"/>
    </source>
</evidence>
<keyword evidence="3 8" id="KW-0547">Nucleotide-binding</keyword>
<evidence type="ECO:0000256" key="7">
    <source>
        <dbReference type="ARBA" id="ARBA00023125"/>
    </source>
</evidence>
<dbReference type="InterPro" id="IPR005747">
    <property type="entry name" value="MutS2"/>
</dbReference>
<dbReference type="NCBIfam" id="TIGR01069">
    <property type="entry name" value="mutS2"/>
    <property type="match status" value="1"/>
</dbReference>
<comment type="function">
    <text evidence="8">Acts as a ribosome collision sensor, splitting the ribosome into its 2 subunits. Detects stalled/collided 70S ribosomes which it binds and splits by an ATP-hydrolysis driven conformational change. Acts upstream of the ribosome quality control system (RQC), a ribosome-associated complex that mediates the extraction of incompletely synthesized nascent chains from stalled ribosomes and their subsequent degradation. Probably generates substrates for RQC.</text>
</comment>
<dbReference type="InterPro" id="IPR000432">
    <property type="entry name" value="DNA_mismatch_repair_MutS_C"/>
</dbReference>
<dbReference type="PANTHER" id="PTHR48466:SF2">
    <property type="entry name" value="OS10G0509000 PROTEIN"/>
    <property type="match status" value="1"/>
</dbReference>
<dbReference type="EC" id="3.1.-.-" evidence="8"/>
<evidence type="ECO:0000256" key="2">
    <source>
        <dbReference type="ARBA" id="ARBA00022730"/>
    </source>
</evidence>
<dbReference type="EC" id="3.6.4.-" evidence="8"/>
<keyword evidence="6 8" id="KW-0694">RNA-binding</keyword>
<evidence type="ECO:0000256" key="6">
    <source>
        <dbReference type="ARBA" id="ARBA00022884"/>
    </source>
</evidence>
<dbReference type="SMART" id="SM00463">
    <property type="entry name" value="SMR"/>
    <property type="match status" value="1"/>
</dbReference>
<dbReference type="GO" id="GO:0016887">
    <property type="term" value="F:ATP hydrolysis activity"/>
    <property type="evidence" value="ECO:0007669"/>
    <property type="project" value="InterPro"/>
</dbReference>
<evidence type="ECO:0000259" key="10">
    <source>
        <dbReference type="PROSITE" id="PS50828"/>
    </source>
</evidence>
<evidence type="ECO:0000256" key="4">
    <source>
        <dbReference type="ARBA" id="ARBA00022801"/>
    </source>
</evidence>
<dbReference type="InterPro" id="IPR036187">
    <property type="entry name" value="DNA_mismatch_repair_MutS_sf"/>
</dbReference>
<dbReference type="SUPFAM" id="SSF160443">
    <property type="entry name" value="SMR domain-like"/>
    <property type="match status" value="1"/>
</dbReference>
<dbReference type="GO" id="GO:0030983">
    <property type="term" value="F:mismatched DNA binding"/>
    <property type="evidence" value="ECO:0007669"/>
    <property type="project" value="InterPro"/>
</dbReference>
<dbReference type="SMART" id="SM00533">
    <property type="entry name" value="MUTSd"/>
    <property type="match status" value="1"/>
</dbReference>
<dbReference type="PIRSF" id="PIRSF005814">
    <property type="entry name" value="MutS_YshD"/>
    <property type="match status" value="1"/>
</dbReference>
<evidence type="ECO:0000256" key="5">
    <source>
        <dbReference type="ARBA" id="ARBA00022840"/>
    </source>
</evidence>
<dbReference type="Pfam" id="PF01713">
    <property type="entry name" value="Smr"/>
    <property type="match status" value="1"/>
</dbReference>
<dbReference type="Proteomes" id="UP000823915">
    <property type="component" value="Unassembled WGS sequence"/>
</dbReference>
<accession>A0A9D2C0L7</accession>
<dbReference type="CDD" id="cd03280">
    <property type="entry name" value="ABC_MutS2"/>
    <property type="match status" value="1"/>
</dbReference>
<dbReference type="InterPro" id="IPR027417">
    <property type="entry name" value="P-loop_NTPase"/>
</dbReference>
<keyword evidence="2 8" id="KW-0699">rRNA-binding</keyword>
<dbReference type="InterPro" id="IPR045076">
    <property type="entry name" value="MutS"/>
</dbReference>
<keyword evidence="7 8" id="KW-0238">DNA-binding</keyword>
<dbReference type="FunFam" id="3.40.50.300:FF:000830">
    <property type="entry name" value="Endonuclease MutS2"/>
    <property type="match status" value="1"/>
</dbReference>
<dbReference type="PROSITE" id="PS00486">
    <property type="entry name" value="DNA_MISMATCH_REPAIR_2"/>
    <property type="match status" value="1"/>
</dbReference>
<evidence type="ECO:0000256" key="9">
    <source>
        <dbReference type="SAM" id="MobiDB-lite"/>
    </source>
</evidence>
<dbReference type="SUPFAM" id="SSF52540">
    <property type="entry name" value="P-loop containing nucleoside triphosphate hydrolases"/>
    <property type="match status" value="1"/>
</dbReference>
<comment type="subunit">
    <text evidence="8">Homodimer. Binds to stalled ribosomes, contacting rRNA.</text>
</comment>
<dbReference type="PROSITE" id="PS50828">
    <property type="entry name" value="SMR"/>
    <property type="match status" value="1"/>
</dbReference>
<dbReference type="InterPro" id="IPR036063">
    <property type="entry name" value="Smr_dom_sf"/>
</dbReference>
<evidence type="ECO:0000256" key="8">
    <source>
        <dbReference type="HAMAP-Rule" id="MF_00092"/>
    </source>
</evidence>
<dbReference type="AlphaFoldDB" id="A0A9D2C0L7"/>
<feature type="domain" description="Smr" evidence="10">
    <location>
        <begin position="709"/>
        <end position="784"/>
    </location>
</feature>
<feature type="region of interest" description="Disordered" evidence="9">
    <location>
        <begin position="524"/>
        <end position="566"/>
    </location>
</feature>
<dbReference type="SUPFAM" id="SSF48334">
    <property type="entry name" value="DNA repair protein MutS, domain III"/>
    <property type="match status" value="1"/>
</dbReference>
<dbReference type="GO" id="GO:0004519">
    <property type="term" value="F:endonuclease activity"/>
    <property type="evidence" value="ECO:0007669"/>
    <property type="project" value="UniProtKB-UniRule"/>
</dbReference>
<dbReference type="GO" id="GO:0072344">
    <property type="term" value="P:rescue of stalled ribosome"/>
    <property type="evidence" value="ECO:0007669"/>
    <property type="project" value="UniProtKB-UniRule"/>
</dbReference>
<reference evidence="11" key="1">
    <citation type="journal article" date="2021" name="PeerJ">
        <title>Extensive microbial diversity within the chicken gut microbiome revealed by metagenomics and culture.</title>
        <authorList>
            <person name="Gilroy R."/>
            <person name="Ravi A."/>
            <person name="Getino M."/>
            <person name="Pursley I."/>
            <person name="Horton D.L."/>
            <person name="Alikhan N.F."/>
            <person name="Baker D."/>
            <person name="Gharbi K."/>
            <person name="Hall N."/>
            <person name="Watson M."/>
            <person name="Adriaenssens E.M."/>
            <person name="Foster-Nyarko E."/>
            <person name="Jarju S."/>
            <person name="Secka A."/>
            <person name="Antonio M."/>
            <person name="Oren A."/>
            <person name="Chaudhuri R.R."/>
            <person name="La Ragione R."/>
            <person name="Hildebrand F."/>
            <person name="Pallen M.J."/>
        </authorList>
    </citation>
    <scope>NUCLEOTIDE SEQUENCE</scope>
    <source>
        <strain evidence="11">1282</strain>
    </source>
</reference>
<organism evidence="11 12">
    <name type="scientific">Candidatus Acutalibacter pullistercoris</name>
    <dbReference type="NCBI Taxonomy" id="2838418"/>
    <lineage>
        <taxon>Bacteria</taxon>
        <taxon>Bacillati</taxon>
        <taxon>Bacillota</taxon>
        <taxon>Clostridia</taxon>
        <taxon>Eubacteriales</taxon>
        <taxon>Acutalibacteraceae</taxon>
        <taxon>Acutalibacter</taxon>
    </lineage>
</organism>
<dbReference type="SMART" id="SM00534">
    <property type="entry name" value="MUTSac"/>
    <property type="match status" value="1"/>
</dbReference>
<comment type="caution">
    <text evidence="11">The sequence shown here is derived from an EMBL/GenBank/DDBJ whole genome shotgun (WGS) entry which is preliminary data.</text>
</comment>
<dbReference type="GO" id="GO:0006298">
    <property type="term" value="P:mismatch repair"/>
    <property type="evidence" value="ECO:0007669"/>
    <property type="project" value="InterPro"/>
</dbReference>
<dbReference type="GO" id="GO:0140664">
    <property type="term" value="F:ATP-dependent DNA damage sensor activity"/>
    <property type="evidence" value="ECO:0007669"/>
    <property type="project" value="InterPro"/>
</dbReference>
<comment type="function">
    <text evidence="8">Endonuclease that is involved in the suppression of homologous recombination and thus may have a key role in the control of bacterial genetic diversity.</text>
</comment>
<dbReference type="Pfam" id="PF20297">
    <property type="entry name" value="MSSS"/>
    <property type="match status" value="1"/>
</dbReference>
<sequence>MDKNYRALELDKILEMVAAEASCPDGAELARAIQPVYTAAEARRLLEETDAAFVLMAKFGGPSFYGLRNVTNALRRAQAGGGLGLPELLAVGGTLRAIRSLKQWHEKSASVKNALTPRFEILAPNKYLEEKIFTCIVSEEEVADAASPALAAIRRKIRAASARARDQLDKLIRSTSHQKHLQEAIVTQRGGRYVVPVKAEYRGEVPGLVHDTSASGATVFIEPMSVVEANNEIRVLQSDEQEEIQRILLELSGEAGEFADAIIESYQYAVQLDLIFAKAQVAYQMKAVVPVIDENRRTVLHRARHPLIPKDKVVPTDLSLGESFDALIITGPNTGGKTVALKTLGLLTLMAMCGLMVPAGEGSRVAVYRHILADIGDEQSIEQSLSTFSSHMVNIVKILKLSGPESLVLLDELGAGTDPVEGAALATAIIEELRKKGARLACTTHYAELKAYALQTDGVENACCEFDVATLRPTYRLLIGVPGKSNAFAISRRLGMDGAIVDRAGELVSQESTAFEEVVGRLEESRRNMEDQLEQARSAARDAQEKAKEAERLREEAERQAKKEVDQARQEAARIVQKTRQQADALLNELEELRRQKNKALSAEQKARLRSGMRDLEKASDPVSRRSNEGYVLPRELRPGDDVLIFDIDKNATVLEAPKDGQVLVQAGIVKTRVALSNLRLLTKTQQKKHQPTRMVTKSVSTPEVATSLDLRGQNVEEGLMELDAFLDRASRMHLPQVTIIHGKGTGVLRAAVQQHLRRCPQVKSFRLGVYGEGESGVTIAELK</sequence>
<keyword evidence="4 8" id="KW-0378">Hydrolase</keyword>
<evidence type="ECO:0000313" key="11">
    <source>
        <dbReference type="EMBL" id="HIY25870.1"/>
    </source>
</evidence>
<dbReference type="InterPro" id="IPR007696">
    <property type="entry name" value="DNA_mismatch_repair_MutS_core"/>
</dbReference>
<keyword evidence="1 8" id="KW-0540">Nuclease</keyword>
<dbReference type="Pfam" id="PF00488">
    <property type="entry name" value="MutS_V"/>
    <property type="match status" value="1"/>
</dbReference>
<dbReference type="HAMAP" id="MF_00092">
    <property type="entry name" value="MutS2"/>
    <property type="match status" value="1"/>
</dbReference>
<gene>
    <name evidence="8" type="primary">mutS2</name>
    <name evidence="8" type="synonym">rqcU</name>
    <name evidence="11" type="ORF">H9838_01700</name>
</gene>
<feature type="binding site" evidence="8">
    <location>
        <begin position="331"/>
        <end position="338"/>
    </location>
    <ligand>
        <name>ATP</name>
        <dbReference type="ChEBI" id="CHEBI:30616"/>
    </ligand>
</feature>
<dbReference type="GO" id="GO:0019843">
    <property type="term" value="F:rRNA binding"/>
    <property type="evidence" value="ECO:0007669"/>
    <property type="project" value="UniProtKB-UniRule"/>
</dbReference>
<feature type="compositionally biased region" description="Basic and acidic residues" evidence="9">
    <location>
        <begin position="539"/>
        <end position="566"/>
    </location>
</feature>
<evidence type="ECO:0000256" key="1">
    <source>
        <dbReference type="ARBA" id="ARBA00022722"/>
    </source>
</evidence>
<keyword evidence="8 11" id="KW-0255">Endonuclease</keyword>
<comment type="similarity">
    <text evidence="8">Belongs to the DNA mismatch repair MutS family. MutS2 subfamily.</text>
</comment>
<keyword evidence="5 8" id="KW-0067">ATP-binding</keyword>
<dbReference type="InterPro" id="IPR046893">
    <property type="entry name" value="MSSS"/>
</dbReference>
<dbReference type="GO" id="GO:0043023">
    <property type="term" value="F:ribosomal large subunit binding"/>
    <property type="evidence" value="ECO:0007669"/>
    <property type="project" value="UniProtKB-UniRule"/>
</dbReference>
<dbReference type="InterPro" id="IPR002625">
    <property type="entry name" value="Smr_dom"/>
</dbReference>
<proteinExistence type="inferred from homology"/>
<dbReference type="Gene3D" id="3.30.1370.110">
    <property type="match status" value="1"/>
</dbReference>